<protein>
    <submittedName>
        <fullName evidence="1">Uncharacterized protein</fullName>
    </submittedName>
</protein>
<evidence type="ECO:0000313" key="1">
    <source>
        <dbReference type="Ensembl" id="ENSCCEP00000003810.1"/>
    </source>
</evidence>
<dbReference type="Proteomes" id="UP000694410">
    <property type="component" value="Unplaced"/>
</dbReference>
<name>A0A8C0Z999_CYACU</name>
<accession>A0A8C0Z999</accession>
<evidence type="ECO:0000313" key="2">
    <source>
        <dbReference type="Proteomes" id="UP000694410"/>
    </source>
</evidence>
<keyword evidence="2" id="KW-1185">Reference proteome</keyword>
<dbReference type="Ensembl" id="ENSCCET00000006350.1">
    <property type="protein sequence ID" value="ENSCCEP00000003810.1"/>
    <property type="gene ID" value="ENSCCEG00000004256.1"/>
</dbReference>
<reference evidence="1" key="1">
    <citation type="submission" date="2025-08" db="UniProtKB">
        <authorList>
            <consortium name="Ensembl"/>
        </authorList>
    </citation>
    <scope>IDENTIFICATION</scope>
</reference>
<dbReference type="AlphaFoldDB" id="A0A8C0Z999"/>
<reference evidence="1" key="2">
    <citation type="submission" date="2025-09" db="UniProtKB">
        <authorList>
            <consortium name="Ensembl"/>
        </authorList>
    </citation>
    <scope>IDENTIFICATION</scope>
</reference>
<organism evidence="1 2">
    <name type="scientific">Cyanistes caeruleus</name>
    <name type="common">Eurasian blue tit</name>
    <name type="synonym">Parus caeruleus</name>
    <dbReference type="NCBI Taxonomy" id="156563"/>
    <lineage>
        <taxon>Eukaryota</taxon>
        <taxon>Metazoa</taxon>
        <taxon>Chordata</taxon>
        <taxon>Craniata</taxon>
        <taxon>Vertebrata</taxon>
        <taxon>Euteleostomi</taxon>
        <taxon>Archelosauria</taxon>
        <taxon>Archosauria</taxon>
        <taxon>Dinosauria</taxon>
        <taxon>Saurischia</taxon>
        <taxon>Theropoda</taxon>
        <taxon>Coelurosauria</taxon>
        <taxon>Aves</taxon>
        <taxon>Neognathae</taxon>
        <taxon>Neoaves</taxon>
        <taxon>Telluraves</taxon>
        <taxon>Australaves</taxon>
        <taxon>Passeriformes</taxon>
        <taxon>Paridae</taxon>
        <taxon>Cyanistes</taxon>
    </lineage>
</organism>
<proteinExistence type="predicted"/>
<sequence>SCYEGRKPVRGIGPHSLKITSLCVLACLQVDNDRRDLDMNNRDVDAKKLTRFVRMNELRLVTEYNPVVITSSLQSSPSGRKLHFLILCMQ</sequence>